<dbReference type="Proteomes" id="UP001214441">
    <property type="component" value="Unassembled WGS sequence"/>
</dbReference>
<dbReference type="RefSeq" id="WP_274039453.1">
    <property type="nucleotide sequence ID" value="NZ_JANCPR020000057.1"/>
</dbReference>
<dbReference type="InterPro" id="IPR023753">
    <property type="entry name" value="FAD/NAD-binding_dom"/>
</dbReference>
<evidence type="ECO:0000313" key="4">
    <source>
        <dbReference type="EMBL" id="MDJ1137432.1"/>
    </source>
</evidence>
<dbReference type="Gene3D" id="3.50.50.60">
    <property type="entry name" value="FAD/NAD(P)-binding domain"/>
    <property type="match status" value="2"/>
</dbReference>
<feature type="domain" description="FAD/NAD(P)-binding" evidence="3">
    <location>
        <begin position="47"/>
        <end position="160"/>
    </location>
</feature>
<organism evidence="4 5">
    <name type="scientific">Streptomyces iconiensis</name>
    <dbReference type="NCBI Taxonomy" id="1384038"/>
    <lineage>
        <taxon>Bacteria</taxon>
        <taxon>Bacillati</taxon>
        <taxon>Actinomycetota</taxon>
        <taxon>Actinomycetes</taxon>
        <taxon>Kitasatosporales</taxon>
        <taxon>Streptomycetaceae</taxon>
        <taxon>Streptomyces</taxon>
    </lineage>
</organism>
<dbReference type="PRINTS" id="PR00368">
    <property type="entry name" value="FADPNR"/>
</dbReference>
<keyword evidence="1" id="KW-0560">Oxidoreductase</keyword>
<protein>
    <submittedName>
        <fullName evidence="4">FAD-dependent oxidoreductase</fullName>
    </submittedName>
</protein>
<feature type="compositionally biased region" description="Low complexity" evidence="2">
    <location>
        <begin position="1"/>
        <end position="20"/>
    </location>
</feature>
<dbReference type="Pfam" id="PF07992">
    <property type="entry name" value="Pyr_redox_2"/>
    <property type="match status" value="1"/>
</dbReference>
<dbReference type="PRINTS" id="PR00469">
    <property type="entry name" value="PNDRDTASEII"/>
</dbReference>
<accession>A0ABT7A7X0</accession>
<sequence length="337" mass="34708">MDAHTGTDTNTDTDTSPGARTGPGTGTGPSTAAGPGPGTETPCSGTELIVVGGGPAGVSGALMAAGLGLRVTLVEARERIGGRPWEIGAMENVPGGWRDGPAFARALADDIARLEAAGRCTLVRDRAVRVAAYEDHAEVSLAHGAPLTGTAVLVATGVVPLEAGDADWIEARGTVRPPPLWCAGPDVGHALVLGGDRPLGTWLRTHPEAGARLEVLHPRADAYKVAEVAADPRVHLYEVERATVQHTDDQRFEVTAHGTDGGVRTFGAPSVLANLGMRPSPPAGDLVRGPEGYCPLASQSFRLLTAGDLRSARHQRITPAQGSGAEAALTYYYAAHG</sequence>
<dbReference type="InterPro" id="IPR036188">
    <property type="entry name" value="FAD/NAD-bd_sf"/>
</dbReference>
<comment type="caution">
    <text evidence="4">The sequence shown here is derived from an EMBL/GenBank/DDBJ whole genome shotgun (WGS) entry which is preliminary data.</text>
</comment>
<evidence type="ECO:0000256" key="2">
    <source>
        <dbReference type="SAM" id="MobiDB-lite"/>
    </source>
</evidence>
<proteinExistence type="predicted"/>
<dbReference type="EMBL" id="JANCPR020000057">
    <property type="protein sequence ID" value="MDJ1137432.1"/>
    <property type="molecule type" value="Genomic_DNA"/>
</dbReference>
<evidence type="ECO:0000256" key="1">
    <source>
        <dbReference type="ARBA" id="ARBA00023002"/>
    </source>
</evidence>
<dbReference type="PANTHER" id="PTHR42949:SF3">
    <property type="entry name" value="ANAEROBIC GLYCEROL-3-PHOSPHATE DEHYDROGENASE SUBUNIT B"/>
    <property type="match status" value="1"/>
</dbReference>
<reference evidence="4 5" key="1">
    <citation type="submission" date="2023-05" db="EMBL/GenBank/DDBJ databases">
        <title>Streptantibioticus silvisoli sp. nov., acidotolerant actinomycetes 1 from pine litter.</title>
        <authorList>
            <person name="Swiecimska M."/>
            <person name="Golinska P."/>
            <person name="Sangal V."/>
            <person name="Wachnowicz B."/>
            <person name="Goodfellow M."/>
        </authorList>
    </citation>
    <scope>NUCLEOTIDE SEQUENCE [LARGE SCALE GENOMIC DNA]</scope>
    <source>
        <strain evidence="4 5">DSM 42109</strain>
    </source>
</reference>
<evidence type="ECO:0000259" key="3">
    <source>
        <dbReference type="Pfam" id="PF07992"/>
    </source>
</evidence>
<name>A0ABT7A7X0_9ACTN</name>
<feature type="region of interest" description="Disordered" evidence="2">
    <location>
        <begin position="1"/>
        <end position="45"/>
    </location>
</feature>
<dbReference type="SUPFAM" id="SSF51905">
    <property type="entry name" value="FAD/NAD(P)-binding domain"/>
    <property type="match status" value="1"/>
</dbReference>
<feature type="compositionally biased region" description="Low complexity" evidence="2">
    <location>
        <begin position="28"/>
        <end position="42"/>
    </location>
</feature>
<dbReference type="InterPro" id="IPR051691">
    <property type="entry name" value="Metab_Enz_Cyan_OpOx_G3PDH"/>
</dbReference>
<dbReference type="PANTHER" id="PTHR42949">
    <property type="entry name" value="ANAEROBIC GLYCEROL-3-PHOSPHATE DEHYDROGENASE SUBUNIT B"/>
    <property type="match status" value="1"/>
</dbReference>
<keyword evidence="5" id="KW-1185">Reference proteome</keyword>
<evidence type="ECO:0000313" key="5">
    <source>
        <dbReference type="Proteomes" id="UP001214441"/>
    </source>
</evidence>
<gene>
    <name evidence="4" type="ORF">NMN56_036870</name>
</gene>